<evidence type="ECO:0000313" key="2">
    <source>
        <dbReference type="Proteomes" id="UP000307720"/>
    </source>
</evidence>
<dbReference type="Proteomes" id="UP000307720">
    <property type="component" value="Unassembled WGS sequence"/>
</dbReference>
<protein>
    <submittedName>
        <fullName evidence="1">ABC transporter permease</fullName>
    </submittedName>
</protein>
<sequence length="247" mass="26862">MLFAMLLLLAWQIIYTLGTGVLGWWKSYAMPSPLGVVESLGKMLGNGTLWKATAYSLRRVVLGFVISLVVGTLLGILISSSDYFNRNLKPFLNGVQSLPSVCWVPFAILWFGLGEASILFVIVIGSTFSVSLAIENAIRTVPPIYIKAAQTMGAGKRQLYLSVIWPAALPGVLAGLKQSWSFAWRALMSGEVMSAYVGLGYTLMSGRDLADINQVTGVMLVIILVGVLVDKIVFSSLERRVLKKRGL</sequence>
<dbReference type="EMBL" id="SRZB01000006">
    <property type="protein sequence ID" value="TGX99672.1"/>
    <property type="molecule type" value="Genomic_DNA"/>
</dbReference>
<accession>A0AC61R2I6</accession>
<proteinExistence type="predicted"/>
<gene>
    <name evidence="1" type="ORF">E5357_04910</name>
</gene>
<reference evidence="1" key="1">
    <citation type="submission" date="2019-04" db="EMBL/GenBank/DDBJ databases">
        <title>Microbes associate with the intestines of laboratory mice.</title>
        <authorList>
            <person name="Navarre W."/>
            <person name="Wong E."/>
            <person name="Huang K."/>
            <person name="Tropini C."/>
            <person name="Ng K."/>
            <person name="Yu B."/>
        </authorList>
    </citation>
    <scope>NUCLEOTIDE SEQUENCE</scope>
    <source>
        <strain evidence="1">NM72_1-8</strain>
    </source>
</reference>
<name>A0AC61R2I6_9FIRM</name>
<keyword evidence="2" id="KW-1185">Reference proteome</keyword>
<organism evidence="1 2">
    <name type="scientific">Hominisplanchenecus murintestinalis</name>
    <dbReference type="NCBI Taxonomy" id="2941517"/>
    <lineage>
        <taxon>Bacteria</taxon>
        <taxon>Bacillati</taxon>
        <taxon>Bacillota</taxon>
        <taxon>Clostridia</taxon>
        <taxon>Lachnospirales</taxon>
        <taxon>Lachnospiraceae</taxon>
        <taxon>Hominisplanchenecus</taxon>
    </lineage>
</organism>
<evidence type="ECO:0000313" key="1">
    <source>
        <dbReference type="EMBL" id="TGX99672.1"/>
    </source>
</evidence>
<comment type="caution">
    <text evidence="1">The sequence shown here is derived from an EMBL/GenBank/DDBJ whole genome shotgun (WGS) entry which is preliminary data.</text>
</comment>